<dbReference type="AlphaFoldDB" id="A0A0G0C1E2"/>
<name>A0A0G0C1E2_UNCC3</name>
<protein>
    <submittedName>
        <fullName evidence="2">Uncharacterized protein</fullName>
    </submittedName>
</protein>
<feature type="transmembrane region" description="Helical" evidence="1">
    <location>
        <begin position="60"/>
        <end position="77"/>
    </location>
</feature>
<comment type="caution">
    <text evidence="2">The sequence shown here is derived from an EMBL/GenBank/DDBJ whole genome shotgun (WGS) entry which is preliminary data.</text>
</comment>
<proteinExistence type="predicted"/>
<sequence length="178" mass="20228">MDNHIEIDTISLSKTFLIITYVASFTIPFLIGGPQILVGILVNIALIYAAITYKDIKTLFPLFFLPSIGVLTRGYIFGPFTPLLFYMVPFIWASNATLILVIKNLYVEKKFNYFFTLLIASLIKTFVLYLSAYGYFSFKILPAIFLKTMGFNQFLTATIAGIIVYMIIKTKNLNLIKK</sequence>
<reference evidence="2 3" key="1">
    <citation type="journal article" date="2015" name="Nature">
        <title>rRNA introns, odd ribosomes, and small enigmatic genomes across a large radiation of phyla.</title>
        <authorList>
            <person name="Brown C.T."/>
            <person name="Hug L.A."/>
            <person name="Thomas B.C."/>
            <person name="Sharon I."/>
            <person name="Castelle C.J."/>
            <person name="Singh A."/>
            <person name="Wilkins M.J."/>
            <person name="Williams K.H."/>
            <person name="Banfield J.F."/>
        </authorList>
    </citation>
    <scope>NUCLEOTIDE SEQUENCE [LARGE SCALE GENOMIC DNA]</scope>
</reference>
<keyword evidence="1" id="KW-0812">Transmembrane</keyword>
<accession>A0A0G0C1E2</accession>
<feature type="transmembrane region" description="Helical" evidence="1">
    <location>
        <begin position="12"/>
        <end position="30"/>
    </location>
</feature>
<keyword evidence="1" id="KW-0472">Membrane</keyword>
<keyword evidence="1" id="KW-1133">Transmembrane helix</keyword>
<dbReference type="Proteomes" id="UP000034581">
    <property type="component" value="Unassembled WGS sequence"/>
</dbReference>
<feature type="transmembrane region" description="Helical" evidence="1">
    <location>
        <begin position="150"/>
        <end position="168"/>
    </location>
</feature>
<evidence type="ECO:0000313" key="3">
    <source>
        <dbReference type="Proteomes" id="UP000034581"/>
    </source>
</evidence>
<organism evidence="2 3">
    <name type="scientific">candidate division CPR3 bacterium GW2011_GWF2_35_18</name>
    <dbReference type="NCBI Taxonomy" id="1618350"/>
    <lineage>
        <taxon>Bacteria</taxon>
        <taxon>Bacteria division CPR3</taxon>
    </lineage>
</organism>
<feature type="transmembrane region" description="Helical" evidence="1">
    <location>
        <begin position="83"/>
        <end position="102"/>
    </location>
</feature>
<feature type="transmembrane region" description="Helical" evidence="1">
    <location>
        <begin position="114"/>
        <end position="138"/>
    </location>
</feature>
<evidence type="ECO:0000313" key="2">
    <source>
        <dbReference type="EMBL" id="KKP69896.1"/>
    </source>
</evidence>
<evidence type="ECO:0000256" key="1">
    <source>
        <dbReference type="SAM" id="Phobius"/>
    </source>
</evidence>
<dbReference type="EMBL" id="LBQB01000002">
    <property type="protein sequence ID" value="KKP69896.1"/>
    <property type="molecule type" value="Genomic_DNA"/>
</dbReference>
<gene>
    <name evidence="2" type="ORF">UR67_C0002G0016</name>
</gene>